<dbReference type="RefSeq" id="WP_202205846.1">
    <property type="nucleotide sequence ID" value="NZ_BLJP01000020.1"/>
</dbReference>
<evidence type="ECO:0000313" key="2">
    <source>
        <dbReference type="EMBL" id="GFE94789.1"/>
    </source>
</evidence>
<gene>
    <name evidence="2" type="ORF">DmAi_28480</name>
</gene>
<evidence type="ECO:0000256" key="1">
    <source>
        <dbReference type="SAM" id="SignalP"/>
    </source>
</evidence>
<keyword evidence="1" id="KW-0732">Signal</keyword>
<protein>
    <recommendedName>
        <fullName evidence="4">Lipoprotein SmpA/OmlA domain-containing protein</fullName>
    </recommendedName>
</protein>
<organism evidence="2 3">
    <name type="scientific">Acetobacter persici</name>
    <dbReference type="NCBI Taxonomy" id="1076596"/>
    <lineage>
        <taxon>Bacteria</taxon>
        <taxon>Pseudomonadati</taxon>
        <taxon>Pseudomonadota</taxon>
        <taxon>Alphaproteobacteria</taxon>
        <taxon>Acetobacterales</taxon>
        <taxon>Acetobacteraceae</taxon>
        <taxon>Acetobacter</taxon>
    </lineage>
</organism>
<feature type="signal peptide" evidence="1">
    <location>
        <begin position="1"/>
        <end position="25"/>
    </location>
</feature>
<comment type="caution">
    <text evidence="2">The sequence shown here is derived from an EMBL/GenBank/DDBJ whole genome shotgun (WGS) entry which is preliminary data.</text>
</comment>
<feature type="chain" id="PRO_5028376259" description="Lipoprotein SmpA/OmlA domain-containing protein" evidence="1">
    <location>
        <begin position="26"/>
        <end position="128"/>
    </location>
</feature>
<evidence type="ECO:0008006" key="4">
    <source>
        <dbReference type="Google" id="ProtNLM"/>
    </source>
</evidence>
<sequence>MYYRLSSAFKSFACIGLLLAVSGCASSGNDSIEKESSSTIDSKIIDGKTTKAEVKTLFGDPEDVDYRDKTTEIWKYVFSKSHYDPLAMRAFQSVSKGKKKTLTVMFEGNVVLKHNFSASDFEQSSSNW</sequence>
<reference evidence="2 3" key="1">
    <citation type="journal article" date="2020" name="Cell Rep.">
        <title>Local necrotic cells trigger systemic immune activation via gut microbiome dysbiosis in Drosophila.</title>
        <authorList>
            <person name="Kosakamoto H."/>
            <person name="Yamauchi T."/>
            <person name="Akuzawa-Tokita Y."/>
            <person name="Nishimura K."/>
            <person name="Soga T."/>
            <person name="Murakami T."/>
            <person name="Mori H."/>
            <person name="Yamamoto K."/>
            <person name="Miyazaki R."/>
            <person name="Koto A."/>
            <person name="Miura M."/>
            <person name="Obata F."/>
        </authorList>
    </citation>
    <scope>NUCLEOTIDE SEQUENCE [LARGE SCALE GENOMIC DNA]</scope>
    <source>
        <strain evidence="2 3">Ai</strain>
    </source>
</reference>
<keyword evidence="3" id="KW-1185">Reference proteome</keyword>
<dbReference type="EMBL" id="BLJP01000020">
    <property type="protein sequence ID" value="GFE94789.1"/>
    <property type="molecule type" value="Genomic_DNA"/>
</dbReference>
<dbReference type="Proteomes" id="UP000548726">
    <property type="component" value="Unassembled WGS sequence"/>
</dbReference>
<proteinExistence type="predicted"/>
<dbReference type="AlphaFoldDB" id="A0A6V8IAY8"/>
<accession>A0A6V8IAY8</accession>
<dbReference type="PROSITE" id="PS51257">
    <property type="entry name" value="PROKAR_LIPOPROTEIN"/>
    <property type="match status" value="1"/>
</dbReference>
<name>A0A6V8IAY8_9PROT</name>
<evidence type="ECO:0000313" key="3">
    <source>
        <dbReference type="Proteomes" id="UP000548726"/>
    </source>
</evidence>